<protein>
    <submittedName>
        <fullName evidence="2">SprT-like protein</fullName>
    </submittedName>
</protein>
<feature type="domain" description="SprT-like" evidence="1">
    <location>
        <begin position="6"/>
        <end position="151"/>
    </location>
</feature>
<organism evidence="2 3">
    <name type="scientific">Mycobacterium phage Sheen</name>
    <dbReference type="NCBI Taxonomy" id="1589274"/>
    <lineage>
        <taxon>Viruses</taxon>
        <taxon>Duplodnaviria</taxon>
        <taxon>Heunggongvirae</taxon>
        <taxon>Uroviricota</taxon>
        <taxon>Caudoviricetes</taxon>
        <taxon>Sheenvirus</taxon>
        <taxon>Sheenvirus Sheen</taxon>
    </lineage>
</organism>
<dbReference type="Pfam" id="PF10263">
    <property type="entry name" value="SprT-like"/>
    <property type="match status" value="1"/>
</dbReference>
<sequence length="157" mass="17787">MTTAVVETPAKMTPARALGITQGLLRDHGLKGWRVQFDNAKRRAGQCNYRLSVISLSRPLMARRSYQDTMNTITHEIAHALVGPNHGHDAVWARQHKALGGDGKRCFETDDVDLTAPWIGTCEHGKQFARYRRPKRLEGWRCRCPQGSSSVVWSHRR</sequence>
<accession>A0A0B5A600</accession>
<dbReference type="GeneID" id="26635457"/>
<dbReference type="OrthoDB" id="11047at10239"/>
<dbReference type="Proteomes" id="UP000031723">
    <property type="component" value="Segment"/>
</dbReference>
<dbReference type="GO" id="GO:0006950">
    <property type="term" value="P:response to stress"/>
    <property type="evidence" value="ECO:0007669"/>
    <property type="project" value="UniProtKB-ARBA"/>
</dbReference>
<proteinExistence type="predicted"/>
<dbReference type="RefSeq" id="YP_009209115.1">
    <property type="nucleotide sequence ID" value="NC_028914.1"/>
</dbReference>
<name>A0A0B5A600_9CAUD</name>
<gene>
    <name evidence="2" type="primary">78</name>
    <name evidence="2" type="ORF">SHEEN_78</name>
</gene>
<dbReference type="InterPro" id="IPR006640">
    <property type="entry name" value="SprT-like_domain"/>
</dbReference>
<dbReference type="KEGG" id="vg:26635457"/>
<evidence type="ECO:0000259" key="1">
    <source>
        <dbReference type="SMART" id="SM00731"/>
    </source>
</evidence>
<reference evidence="2 3" key="1">
    <citation type="submission" date="2014-12" db="EMBL/GenBank/DDBJ databases">
        <authorList>
            <person name="Cote D."/>
            <person name="Daigle Z."/>
            <person name="Borges K.M."/>
            <person name="Adams S.D."/>
            <person name="Alvey R.M."/>
            <person name="Barekzi N."/>
            <person name="Beal Z.N."/>
            <person name="Briggs L.A."/>
            <person name="Brown T."/>
            <person name="Coomans R.J."/>
            <person name="D'Elia T."/>
            <person name="Doss J.H."/>
            <person name="Ellsworth J.A."/>
            <person name="Ettinger W.F."/>
            <person name="Fox D.J."/>
            <person name="Gauthier D.T."/>
            <person name="Andriolo J.M."/>
            <person name="Grubb S."/>
            <person name="Gugssa A.H."/>
            <person name="Hauser C.R."/>
            <person name="Hull A.K."/>
            <person name="Jackson N."/>
            <person name="Kart M.U."/>
            <person name="Korey C.A."/>
            <person name="Makemson J."/>
            <person name="McKinney A.L."/>
            <person name="Nelson P.R."/>
            <person name="Newman R.H."/>
            <person name="Powell G."/>
            <person name="Rodriguez-Lanetty M."/>
            <person name="Royer D."/>
            <person name="Sabila M.H."/>
            <person name="Sadana R."/>
            <person name="Saha S."/>
            <person name="Sangster N."/>
            <person name="Slowan-Pomeroy T."/>
            <person name="Urbinati C.R."/>
            <person name="Ward R.E."/>
            <person name="Warner M."/>
            <person name="Williamson B."/>
            <person name="Biederman B."/>
            <person name="Cresawn S.G."/>
            <person name="Bowman C.A."/>
            <person name="Russell D.A."/>
            <person name="Pope W.H."/>
            <person name="Jacobs-Sera D."/>
            <person name="Hendrix R.W."/>
            <person name="Hatfull G.H."/>
        </authorList>
    </citation>
    <scope>NUCLEOTIDE SEQUENCE [LARGE SCALE GENOMIC DNA]</scope>
</reference>
<evidence type="ECO:0000313" key="2">
    <source>
        <dbReference type="EMBL" id="AJD82496.1"/>
    </source>
</evidence>
<dbReference type="SMART" id="SM00731">
    <property type="entry name" value="SprT"/>
    <property type="match status" value="1"/>
</dbReference>
<dbReference type="EMBL" id="KP273225">
    <property type="protein sequence ID" value="AJD82496.1"/>
    <property type="molecule type" value="Genomic_DNA"/>
</dbReference>
<keyword evidence="3" id="KW-1185">Reference proteome</keyword>
<evidence type="ECO:0000313" key="3">
    <source>
        <dbReference type="Proteomes" id="UP000031723"/>
    </source>
</evidence>